<dbReference type="GeneID" id="37066866"/>
<dbReference type="Pfam" id="PF00501">
    <property type="entry name" value="AMP-binding"/>
    <property type="match status" value="1"/>
</dbReference>
<dbReference type="InterPro" id="IPR036291">
    <property type="entry name" value="NAD(P)-bd_dom_sf"/>
</dbReference>
<keyword evidence="5" id="KW-1185">Reference proteome</keyword>
<dbReference type="Gene3D" id="3.40.50.12780">
    <property type="entry name" value="N-terminal domain of ligase-like"/>
    <property type="match status" value="1"/>
</dbReference>
<dbReference type="Gene3D" id="3.40.50.720">
    <property type="entry name" value="NAD(P)-binding Rossmann-like Domain"/>
    <property type="match status" value="2"/>
</dbReference>
<sequence>MASTEPPGRLLTQLVDEQAQSRPGALYCLHAVSQDPSQGWRPISIQQLAQAVNRLAWWLDDRLAGKKNQVLAERPQLRRALDELETNCADVPVARWPMAAVWEVFSSGSVQPYPHREHFVDIEDRAALIIHSSGTTGLPKPVVVSHGYLATLDHMASLPVPPGRQTAQLFLRCQGQLRLLHGPLFHFIGLVCLSECIFFQTPFLLPPDRPLTPDLFVTIMAMDSPPEWGLVAPYLLEGLAASEPGRQALARLSALNYGGAPIASTTAETVASLLSLQTMMGSSETGYTPTLLCEDPADWGYMEWNPAFQLRMEEVGEGLWELVLPRPASRHYHAIFHTYPHLTEYRTGDLFRPHPHKPGLWRYDGRGDDIIVLSNGEKFNPIDAEKRLESHPLVAHAAIFGQDRFQAALLVEPQWDELPAAWTPDSLRQTLGSLIDQANSLLPAHGQILQSHVAFSSNDRPFALSPKGTLRRRETAEMYHAVLDGLYAQPPRNPLSSPTPVQPPGSSLEAIQHWVQQVVAGILDSSAVSPHDDIVALGMDSLQVVRLSQRLQDAATSLHPAQQPLSWTSTTIYEMGTVQRLATGLYQHFHPQTRRRSWTRDDQLTHTIWQHARFMRGSGLTVALTGSTGSLGSYLLHQLLQSPFISQIYCLNRSPDAADRQSSSFHEKQLAQDWLTRATPVQFWEAHLEDEHLGLSAHRYHTLQHTMDVLIHNAWPTTSTPIPETLHPATRVLPQGYAESKFVAEALCGIAAESQPTTARIAIHRVGQLGGPSTPEKGMWNPRDWVPALVRSSQTMGLLPDSLGGLRVDWLPIDIAAQAIVQIVHTHMKPSLPSTPASPTPNPLTIYHITNPHPQPWRALSQLIADTISAKIVPLAEWVADLRGRVSGNELEDLPAAPLLGFFAVLDESEKSRQTLGVVEVEVVNARRDSRVMREVGGVDRGLVRTWLEQWVEGGWIVRGN</sequence>
<evidence type="ECO:0000313" key="4">
    <source>
        <dbReference type="EMBL" id="PWY89873.1"/>
    </source>
</evidence>
<name>A0A317WTX8_9EURO</name>
<dbReference type="PROSITE" id="PS00012">
    <property type="entry name" value="PHOSPHOPANTETHEINE"/>
    <property type="match status" value="1"/>
</dbReference>
<proteinExistence type="predicted"/>
<dbReference type="Pfam" id="PF07993">
    <property type="entry name" value="NAD_binding_4"/>
    <property type="match status" value="2"/>
</dbReference>
<dbReference type="InterPro" id="IPR000873">
    <property type="entry name" value="AMP-dep_synth/lig_dom"/>
</dbReference>
<dbReference type="Pfam" id="PF00550">
    <property type="entry name" value="PP-binding"/>
    <property type="match status" value="1"/>
</dbReference>
<dbReference type="InterPro" id="IPR013120">
    <property type="entry name" value="FAR_NAD-bd"/>
</dbReference>
<evidence type="ECO:0000256" key="2">
    <source>
        <dbReference type="ARBA" id="ARBA00022553"/>
    </source>
</evidence>
<feature type="domain" description="Carrier" evidence="3">
    <location>
        <begin position="506"/>
        <end position="589"/>
    </location>
</feature>
<accession>A0A317WTX8</accession>
<dbReference type="Pfam" id="PF23562">
    <property type="entry name" value="AMP-binding_C_3"/>
    <property type="match status" value="1"/>
</dbReference>
<dbReference type="RefSeq" id="XP_025402704.1">
    <property type="nucleotide sequence ID" value="XM_025544629.1"/>
</dbReference>
<evidence type="ECO:0000259" key="3">
    <source>
        <dbReference type="PROSITE" id="PS50075"/>
    </source>
</evidence>
<dbReference type="InterPro" id="IPR051414">
    <property type="entry name" value="Adenylate-forming_Reductase"/>
</dbReference>
<keyword evidence="2" id="KW-0597">Phosphoprotein</keyword>
<dbReference type="InterPro" id="IPR006162">
    <property type="entry name" value="Ppantetheine_attach_site"/>
</dbReference>
<dbReference type="STRING" id="1448321.A0A317WTX8"/>
<gene>
    <name evidence="4" type="ORF">BO70DRAFT_368521</name>
</gene>
<organism evidence="4 5">
    <name type="scientific">Aspergillus heteromorphus CBS 117.55</name>
    <dbReference type="NCBI Taxonomy" id="1448321"/>
    <lineage>
        <taxon>Eukaryota</taxon>
        <taxon>Fungi</taxon>
        <taxon>Dikarya</taxon>
        <taxon>Ascomycota</taxon>
        <taxon>Pezizomycotina</taxon>
        <taxon>Eurotiomycetes</taxon>
        <taxon>Eurotiomycetidae</taxon>
        <taxon>Eurotiales</taxon>
        <taxon>Aspergillaceae</taxon>
        <taxon>Aspergillus</taxon>
        <taxon>Aspergillus subgen. Circumdati</taxon>
    </lineage>
</organism>
<keyword evidence="1" id="KW-0596">Phosphopantetheine</keyword>
<dbReference type="InterPro" id="IPR020845">
    <property type="entry name" value="AMP-binding_CS"/>
</dbReference>
<evidence type="ECO:0000313" key="5">
    <source>
        <dbReference type="Proteomes" id="UP000247233"/>
    </source>
</evidence>
<dbReference type="Gene3D" id="1.10.1200.10">
    <property type="entry name" value="ACP-like"/>
    <property type="match status" value="1"/>
</dbReference>
<dbReference type="SUPFAM" id="SSF47336">
    <property type="entry name" value="ACP-like"/>
    <property type="match status" value="1"/>
</dbReference>
<dbReference type="PANTHER" id="PTHR43439">
    <property type="entry name" value="PHENYLACETATE-COENZYME A LIGASE"/>
    <property type="match status" value="1"/>
</dbReference>
<dbReference type="InterPro" id="IPR036736">
    <property type="entry name" value="ACP-like_sf"/>
</dbReference>
<evidence type="ECO:0000256" key="1">
    <source>
        <dbReference type="ARBA" id="ARBA00022450"/>
    </source>
</evidence>
<dbReference type="EMBL" id="MSFL01000003">
    <property type="protein sequence ID" value="PWY89873.1"/>
    <property type="molecule type" value="Genomic_DNA"/>
</dbReference>
<dbReference type="OrthoDB" id="429813at2759"/>
<reference evidence="4 5" key="1">
    <citation type="submission" date="2016-12" db="EMBL/GenBank/DDBJ databases">
        <title>The genomes of Aspergillus section Nigri reveals drivers in fungal speciation.</title>
        <authorList>
            <consortium name="DOE Joint Genome Institute"/>
            <person name="Vesth T.C."/>
            <person name="Nybo J."/>
            <person name="Theobald S."/>
            <person name="Brandl J."/>
            <person name="Frisvad J.C."/>
            <person name="Nielsen K.F."/>
            <person name="Lyhne E.K."/>
            <person name="Kogle M.E."/>
            <person name="Kuo A."/>
            <person name="Riley R."/>
            <person name="Clum A."/>
            <person name="Nolan M."/>
            <person name="Lipzen A."/>
            <person name="Salamov A."/>
            <person name="Henrissat B."/>
            <person name="Wiebenga A."/>
            <person name="De Vries R.P."/>
            <person name="Grigoriev I.V."/>
            <person name="Mortensen U.H."/>
            <person name="Andersen M.R."/>
            <person name="Baker S.E."/>
        </authorList>
    </citation>
    <scope>NUCLEOTIDE SEQUENCE [LARGE SCALE GENOMIC DNA]</scope>
    <source>
        <strain evidence="4 5">CBS 117.55</strain>
    </source>
</reference>
<dbReference type="Proteomes" id="UP000247233">
    <property type="component" value="Unassembled WGS sequence"/>
</dbReference>
<dbReference type="PROSITE" id="PS50075">
    <property type="entry name" value="CARRIER"/>
    <property type="match status" value="1"/>
</dbReference>
<dbReference type="SUPFAM" id="SSF51735">
    <property type="entry name" value="NAD(P)-binding Rossmann-fold domains"/>
    <property type="match status" value="1"/>
</dbReference>
<dbReference type="SUPFAM" id="SSF56801">
    <property type="entry name" value="Acetyl-CoA synthetase-like"/>
    <property type="match status" value="1"/>
</dbReference>
<dbReference type="AlphaFoldDB" id="A0A317WTX8"/>
<dbReference type="VEuPathDB" id="FungiDB:BO70DRAFT_368521"/>
<dbReference type="PANTHER" id="PTHR43439:SF2">
    <property type="entry name" value="ENZYME, PUTATIVE (JCVI)-RELATED"/>
    <property type="match status" value="1"/>
</dbReference>
<protein>
    <submittedName>
        <fullName evidence="4">NRPS-like enzyme</fullName>
    </submittedName>
</protein>
<dbReference type="InterPro" id="IPR009081">
    <property type="entry name" value="PP-bd_ACP"/>
</dbReference>
<dbReference type="InterPro" id="IPR042099">
    <property type="entry name" value="ANL_N_sf"/>
</dbReference>
<dbReference type="PROSITE" id="PS00455">
    <property type="entry name" value="AMP_BINDING"/>
    <property type="match status" value="1"/>
</dbReference>
<comment type="caution">
    <text evidence="4">The sequence shown here is derived from an EMBL/GenBank/DDBJ whole genome shotgun (WGS) entry which is preliminary data.</text>
</comment>